<proteinExistence type="predicted"/>
<dbReference type="SUPFAM" id="SSF54928">
    <property type="entry name" value="RNA-binding domain, RBD"/>
    <property type="match status" value="1"/>
</dbReference>
<dbReference type="InterPro" id="IPR012677">
    <property type="entry name" value="Nucleotide-bd_a/b_plait_sf"/>
</dbReference>
<keyword evidence="3" id="KW-1185">Reference proteome</keyword>
<name>A0A367JQG2_RHIST</name>
<evidence type="ECO:0000313" key="2">
    <source>
        <dbReference type="EMBL" id="RCH92190.1"/>
    </source>
</evidence>
<dbReference type="STRING" id="4846.A0A367JQG2"/>
<dbReference type="OrthoDB" id="6159137at2759"/>
<accession>A0A367JQG2</accession>
<dbReference type="AlphaFoldDB" id="A0A367JQG2"/>
<organism evidence="2 3">
    <name type="scientific">Rhizopus stolonifer</name>
    <name type="common">Rhizopus nigricans</name>
    <dbReference type="NCBI Taxonomy" id="4846"/>
    <lineage>
        <taxon>Eukaryota</taxon>
        <taxon>Fungi</taxon>
        <taxon>Fungi incertae sedis</taxon>
        <taxon>Mucoromycota</taxon>
        <taxon>Mucoromycotina</taxon>
        <taxon>Mucoromycetes</taxon>
        <taxon>Mucorales</taxon>
        <taxon>Mucorineae</taxon>
        <taxon>Rhizopodaceae</taxon>
        <taxon>Rhizopus</taxon>
    </lineage>
</organism>
<protein>
    <recommendedName>
        <fullName evidence="1">RRM domain-containing protein</fullName>
    </recommendedName>
</protein>
<sequence>MFGPIISCDMLLDPMGRALHEAEVEFAYSQSAEECVSKLDGEIADGRVLRARLQFRATPPVVPRYSSRTVGVSARIEQGFNDSPPPL</sequence>
<dbReference type="EMBL" id="PJQM01002879">
    <property type="protein sequence ID" value="RCH92190.1"/>
    <property type="molecule type" value="Genomic_DNA"/>
</dbReference>
<dbReference type="CDD" id="cd00590">
    <property type="entry name" value="RRM_SF"/>
    <property type="match status" value="1"/>
</dbReference>
<feature type="domain" description="RRM" evidence="1">
    <location>
        <begin position="2"/>
        <end position="50"/>
    </location>
</feature>
<dbReference type="InterPro" id="IPR035979">
    <property type="entry name" value="RBD_domain_sf"/>
</dbReference>
<dbReference type="Proteomes" id="UP000253551">
    <property type="component" value="Unassembled WGS sequence"/>
</dbReference>
<dbReference type="GO" id="GO:0003723">
    <property type="term" value="F:RNA binding"/>
    <property type="evidence" value="ECO:0007669"/>
    <property type="project" value="InterPro"/>
</dbReference>
<evidence type="ECO:0000313" key="3">
    <source>
        <dbReference type="Proteomes" id="UP000253551"/>
    </source>
</evidence>
<evidence type="ECO:0000259" key="1">
    <source>
        <dbReference type="Pfam" id="PF00076"/>
    </source>
</evidence>
<reference evidence="2 3" key="1">
    <citation type="journal article" date="2018" name="G3 (Bethesda)">
        <title>Phylogenetic and Phylogenomic Definition of Rhizopus Species.</title>
        <authorList>
            <person name="Gryganskyi A.P."/>
            <person name="Golan J."/>
            <person name="Dolatabadi S."/>
            <person name="Mondo S."/>
            <person name="Robb S."/>
            <person name="Idnurm A."/>
            <person name="Muszewska A."/>
            <person name="Steczkiewicz K."/>
            <person name="Masonjones S."/>
            <person name="Liao H.L."/>
            <person name="Gajdeczka M.T."/>
            <person name="Anike F."/>
            <person name="Vuek A."/>
            <person name="Anishchenko I.M."/>
            <person name="Voigt K."/>
            <person name="de Hoog G.S."/>
            <person name="Smith M.E."/>
            <person name="Heitman J."/>
            <person name="Vilgalys R."/>
            <person name="Stajich J.E."/>
        </authorList>
    </citation>
    <scope>NUCLEOTIDE SEQUENCE [LARGE SCALE GENOMIC DNA]</scope>
    <source>
        <strain evidence="2 3">LSU 92-RS-03</strain>
    </source>
</reference>
<gene>
    <name evidence="2" type="ORF">CU098_003060</name>
</gene>
<comment type="caution">
    <text evidence="2">The sequence shown here is derived from an EMBL/GenBank/DDBJ whole genome shotgun (WGS) entry which is preliminary data.</text>
</comment>
<dbReference type="Pfam" id="PF00076">
    <property type="entry name" value="RRM_1"/>
    <property type="match status" value="1"/>
</dbReference>
<dbReference type="InterPro" id="IPR000504">
    <property type="entry name" value="RRM_dom"/>
</dbReference>
<dbReference type="Gene3D" id="3.30.70.330">
    <property type="match status" value="1"/>
</dbReference>